<feature type="signal peptide" evidence="1">
    <location>
        <begin position="1"/>
        <end position="19"/>
    </location>
</feature>
<organism evidence="3 4">
    <name type="scientific">Rubrivirga marina</name>
    <dbReference type="NCBI Taxonomy" id="1196024"/>
    <lineage>
        <taxon>Bacteria</taxon>
        <taxon>Pseudomonadati</taxon>
        <taxon>Rhodothermota</taxon>
        <taxon>Rhodothermia</taxon>
        <taxon>Rhodothermales</taxon>
        <taxon>Rubricoccaceae</taxon>
        <taxon>Rubrivirga</taxon>
    </lineage>
</organism>
<keyword evidence="4" id="KW-1185">Reference proteome</keyword>
<dbReference type="PANTHER" id="PTHR42834:SF1">
    <property type="entry name" value="ENDONUCLEASE_EXONUCLEASE_PHOSPHATASE FAMILY PROTEIN (AFU_ORTHOLOGUE AFUA_3G09210)"/>
    <property type="match status" value="1"/>
</dbReference>
<dbReference type="OrthoDB" id="976291at2"/>
<dbReference type="Pfam" id="PF03372">
    <property type="entry name" value="Exo_endo_phos"/>
    <property type="match status" value="1"/>
</dbReference>
<reference evidence="3 4" key="1">
    <citation type="submission" date="2016-11" db="EMBL/GenBank/DDBJ databases">
        <title>Study of marine rhodopsin-containing bacteria.</title>
        <authorList>
            <person name="Yoshizawa S."/>
            <person name="Kumagai Y."/>
            <person name="Kogure K."/>
        </authorList>
    </citation>
    <scope>NUCLEOTIDE SEQUENCE [LARGE SCALE GENOMIC DNA]</scope>
    <source>
        <strain evidence="3 4">SAORIC-28</strain>
    </source>
</reference>
<name>A0A271J4J9_9BACT</name>
<feature type="domain" description="Endonuclease/exonuclease/phosphatase" evidence="2">
    <location>
        <begin position="70"/>
        <end position="324"/>
    </location>
</feature>
<dbReference type="RefSeq" id="WP_095512047.1">
    <property type="nucleotide sequence ID" value="NZ_MQWD01000001.1"/>
</dbReference>
<dbReference type="Gene3D" id="3.60.10.10">
    <property type="entry name" value="Endonuclease/exonuclease/phosphatase"/>
    <property type="match status" value="1"/>
</dbReference>
<dbReference type="SUPFAM" id="SSF56219">
    <property type="entry name" value="DNase I-like"/>
    <property type="match status" value="1"/>
</dbReference>
<protein>
    <recommendedName>
        <fullName evidence="2">Endonuclease/exonuclease/phosphatase domain-containing protein</fullName>
    </recommendedName>
</protein>
<proteinExistence type="predicted"/>
<dbReference type="EMBL" id="MQWD01000001">
    <property type="protein sequence ID" value="PAP78363.1"/>
    <property type="molecule type" value="Genomic_DNA"/>
</dbReference>
<evidence type="ECO:0000256" key="1">
    <source>
        <dbReference type="SAM" id="SignalP"/>
    </source>
</evidence>
<dbReference type="AlphaFoldDB" id="A0A271J4J9"/>
<sequence length="333" mass="35828">MTRPLALLAAFLSILGACAGPSVPAGPEASAFEVQPPPVWTAEGVRVATFNGEFLFDGAGGEGEATFAWKGDPAAARAHRDAVAAVVRSLDADLVLIPETEDLATLQMLVDESLADLGYEAVLVDGRDSFTGQDVGLLSRLPVEAAGRTDERAPVGVSDQLYGVSKNLWARVTMPDGTPVTVVGVHFLARPDDVERRDRRNAQAEVIRQFVAAEVAEGRQVIALGDFNDFDDAALDRRSSIPITDVLATVKRVGPGPEDDLVNVLGDVPQAERFTSFYDRNADGQFDDGEFSAIDHVLLSPALYRRVVDVRYVHAHDPREVSDHFPIVVTLSE</sequence>
<dbReference type="PANTHER" id="PTHR42834">
    <property type="entry name" value="ENDONUCLEASE/EXONUCLEASE/PHOSPHATASE FAMILY PROTEIN (AFU_ORTHOLOGUE AFUA_3G09210)"/>
    <property type="match status" value="1"/>
</dbReference>
<gene>
    <name evidence="3" type="ORF">BSZ37_19015</name>
</gene>
<feature type="chain" id="PRO_5013375123" description="Endonuclease/exonuclease/phosphatase domain-containing protein" evidence="1">
    <location>
        <begin position="20"/>
        <end position="333"/>
    </location>
</feature>
<evidence type="ECO:0000313" key="3">
    <source>
        <dbReference type="EMBL" id="PAP78363.1"/>
    </source>
</evidence>
<evidence type="ECO:0000313" key="4">
    <source>
        <dbReference type="Proteomes" id="UP000216339"/>
    </source>
</evidence>
<evidence type="ECO:0000259" key="2">
    <source>
        <dbReference type="Pfam" id="PF03372"/>
    </source>
</evidence>
<dbReference type="GO" id="GO:0003824">
    <property type="term" value="F:catalytic activity"/>
    <property type="evidence" value="ECO:0007669"/>
    <property type="project" value="InterPro"/>
</dbReference>
<comment type="caution">
    <text evidence="3">The sequence shown here is derived from an EMBL/GenBank/DDBJ whole genome shotgun (WGS) entry which is preliminary data.</text>
</comment>
<keyword evidence="1" id="KW-0732">Signal</keyword>
<dbReference type="Proteomes" id="UP000216339">
    <property type="component" value="Unassembled WGS sequence"/>
</dbReference>
<dbReference type="InterPro" id="IPR005135">
    <property type="entry name" value="Endo/exonuclease/phosphatase"/>
</dbReference>
<accession>A0A271J4J9</accession>
<dbReference type="InterPro" id="IPR036691">
    <property type="entry name" value="Endo/exonu/phosph_ase_sf"/>
</dbReference>
<dbReference type="PROSITE" id="PS51257">
    <property type="entry name" value="PROKAR_LIPOPROTEIN"/>
    <property type="match status" value="1"/>
</dbReference>